<accession>A0A0N5D4A3</accession>
<proteinExistence type="predicted"/>
<dbReference type="WBParaSite" id="TCLT_0000779201-mRNA-1">
    <property type="protein sequence ID" value="TCLT_0000779201-mRNA-1"/>
    <property type="gene ID" value="TCLT_0000779201"/>
</dbReference>
<dbReference type="InterPro" id="IPR003609">
    <property type="entry name" value="Pan_app"/>
</dbReference>
<sequence length="119" mass="13738">MKNLTVFIPECANDQLLVYVNATELDRKKYEIERKEADSLLECTKKCYENPRCTSLKYREADSDGCSLTTFTPVSCYHITLVPVAEIKYDPHTLITIECLKCQAKKDFDPSKKSNLKEY</sequence>
<reference evidence="2 3" key="2">
    <citation type="submission" date="2018-11" db="EMBL/GenBank/DDBJ databases">
        <authorList>
            <consortium name="Pathogen Informatics"/>
        </authorList>
    </citation>
    <scope>NUCLEOTIDE SEQUENCE [LARGE SCALE GENOMIC DNA]</scope>
</reference>
<dbReference type="SUPFAM" id="SSF57414">
    <property type="entry name" value="Hairpin loop containing domain-like"/>
    <property type="match status" value="1"/>
</dbReference>
<evidence type="ECO:0000313" key="2">
    <source>
        <dbReference type="EMBL" id="VDN05271.1"/>
    </source>
</evidence>
<organism evidence="4">
    <name type="scientific">Thelazia callipaeda</name>
    <name type="common">Oriental eyeworm</name>
    <name type="synonym">Parasitic nematode</name>
    <dbReference type="NCBI Taxonomy" id="103827"/>
    <lineage>
        <taxon>Eukaryota</taxon>
        <taxon>Metazoa</taxon>
        <taxon>Ecdysozoa</taxon>
        <taxon>Nematoda</taxon>
        <taxon>Chromadorea</taxon>
        <taxon>Rhabditida</taxon>
        <taxon>Spirurina</taxon>
        <taxon>Spiruromorpha</taxon>
        <taxon>Thelazioidea</taxon>
        <taxon>Thelaziidae</taxon>
        <taxon>Thelazia</taxon>
    </lineage>
</organism>
<keyword evidence="3" id="KW-1185">Reference proteome</keyword>
<evidence type="ECO:0000313" key="3">
    <source>
        <dbReference type="Proteomes" id="UP000276776"/>
    </source>
</evidence>
<feature type="domain" description="Apple" evidence="1">
    <location>
        <begin position="11"/>
        <end position="94"/>
    </location>
</feature>
<dbReference type="EMBL" id="UYYF01004544">
    <property type="protein sequence ID" value="VDN05271.1"/>
    <property type="molecule type" value="Genomic_DNA"/>
</dbReference>
<dbReference type="AlphaFoldDB" id="A0A0N5D4A3"/>
<dbReference type="Pfam" id="PF00024">
    <property type="entry name" value="PAN_1"/>
    <property type="match status" value="1"/>
</dbReference>
<protein>
    <submittedName>
        <fullName evidence="4">Apple domain-containing protein</fullName>
    </submittedName>
</protein>
<dbReference type="PROSITE" id="PS50948">
    <property type="entry name" value="PAN"/>
    <property type="match status" value="1"/>
</dbReference>
<evidence type="ECO:0000259" key="1">
    <source>
        <dbReference type="PROSITE" id="PS50948"/>
    </source>
</evidence>
<dbReference type="STRING" id="103827.A0A0N5D4A3"/>
<dbReference type="Proteomes" id="UP000276776">
    <property type="component" value="Unassembled WGS sequence"/>
</dbReference>
<reference evidence="4" key="1">
    <citation type="submission" date="2017-02" db="UniProtKB">
        <authorList>
            <consortium name="WormBaseParasite"/>
        </authorList>
    </citation>
    <scope>IDENTIFICATION</scope>
</reference>
<evidence type="ECO:0000313" key="4">
    <source>
        <dbReference type="WBParaSite" id="TCLT_0000779201-mRNA-1"/>
    </source>
</evidence>
<dbReference type="Gene3D" id="3.50.4.10">
    <property type="entry name" value="Hepatocyte Growth Factor"/>
    <property type="match status" value="1"/>
</dbReference>
<name>A0A0N5D4A3_THECL</name>
<gene>
    <name evidence="2" type="ORF">TCLT_LOCUS7781</name>
</gene>
<dbReference type="OrthoDB" id="5837928at2759"/>